<evidence type="ECO:0000313" key="3">
    <source>
        <dbReference type="Proteomes" id="UP000002979"/>
    </source>
</evidence>
<proteinExistence type="predicted"/>
<feature type="region of interest" description="Disordered" evidence="1">
    <location>
        <begin position="96"/>
        <end position="183"/>
    </location>
</feature>
<evidence type="ECO:0000256" key="1">
    <source>
        <dbReference type="SAM" id="MobiDB-lite"/>
    </source>
</evidence>
<dbReference type="Proteomes" id="UP000002979">
    <property type="component" value="Unassembled WGS sequence"/>
</dbReference>
<accession>A4E9Q6</accession>
<organism evidence="2 3">
    <name type="scientific">Collinsella aerofaciens (strain ATCC 25986 / DSM 3979 / JCM 10188 / KCTC 3647 / NCTC 11838 / VPI 1003)</name>
    <dbReference type="NCBI Taxonomy" id="411903"/>
    <lineage>
        <taxon>Bacteria</taxon>
        <taxon>Bacillati</taxon>
        <taxon>Actinomycetota</taxon>
        <taxon>Coriobacteriia</taxon>
        <taxon>Coriobacteriales</taxon>
        <taxon>Coriobacteriaceae</taxon>
        <taxon>Collinsella</taxon>
    </lineage>
</organism>
<evidence type="ECO:0000313" key="2">
    <source>
        <dbReference type="EMBL" id="EBA39573.1"/>
    </source>
</evidence>
<reference evidence="2 3" key="2">
    <citation type="submission" date="2007-04" db="EMBL/GenBank/DDBJ databases">
        <authorList>
            <person name="Fulton L."/>
            <person name="Clifton S."/>
            <person name="Fulton B."/>
            <person name="Xu J."/>
            <person name="Minx P."/>
            <person name="Mardis E.R."/>
            <person name="Wilson R.K."/>
        </authorList>
    </citation>
    <scope>NUCLEOTIDE SEQUENCE [LARGE SCALE GENOMIC DNA]</scope>
    <source>
        <strain evidence="3">ATCC 25986 / DSM 3979 / JCM 10188 / KCTC 3647 / NCTC 11838 / VPI 1003</strain>
    </source>
</reference>
<feature type="compositionally biased region" description="Low complexity" evidence="1">
    <location>
        <begin position="154"/>
        <end position="165"/>
    </location>
</feature>
<name>A4E9Q6_COLAA</name>
<protein>
    <submittedName>
        <fullName evidence="2">Uncharacterized protein</fullName>
    </submittedName>
</protein>
<dbReference type="AlphaFoldDB" id="A4E9Q6"/>
<feature type="compositionally biased region" description="Low complexity" evidence="1">
    <location>
        <begin position="114"/>
        <end position="134"/>
    </location>
</feature>
<feature type="compositionally biased region" description="Polar residues" evidence="1">
    <location>
        <begin position="7"/>
        <end position="22"/>
    </location>
</feature>
<dbReference type="EMBL" id="AAVN02000004">
    <property type="protein sequence ID" value="EBA39573.1"/>
    <property type="molecule type" value="Genomic_DNA"/>
</dbReference>
<reference evidence="2 3" key="1">
    <citation type="submission" date="2007-01" db="EMBL/GenBank/DDBJ databases">
        <title>Draft genome sequence of Collinsella aerofaciens (ATCC 25986).</title>
        <authorList>
            <person name="Sudarsanam P."/>
            <person name="Ley R."/>
            <person name="Guruge J."/>
            <person name="Turnbaugh P.J."/>
            <person name="Mahowald M."/>
            <person name="Liep D."/>
            <person name="Gordon J."/>
        </authorList>
    </citation>
    <scope>NUCLEOTIDE SEQUENCE [LARGE SCALE GENOMIC DNA]</scope>
    <source>
        <strain evidence="3">ATCC 25986 / DSM 3979 / JCM 10188 / KCTC 3647 / NCTC 11838 / VPI 1003</strain>
    </source>
</reference>
<comment type="caution">
    <text evidence="2">The sequence shown here is derived from an EMBL/GenBank/DDBJ whole genome shotgun (WGS) entry which is preliminary data.</text>
</comment>
<feature type="region of interest" description="Disordered" evidence="1">
    <location>
        <begin position="1"/>
        <end position="22"/>
    </location>
</feature>
<sequence>MRIARSATISLQGPTAHPSSTSISRVASRTLVAKALVCPTASSARPNAMSAARSCPPSAIRILELNAQAISKRMATSSSAPRAPNRLNTALMRVRGTPTRLASSMTRDADVADDTAASPTTRQRSLAATAAATASPQKTEVSIKTTSDSRRRTSSSSSTGRAMSSACSGAATGPQSVTPGATRIDAATISGSVSVPAADGSISAAISCGASTPNKS</sequence>
<gene>
    <name evidence="2" type="ORF">COLAER_01158</name>
</gene>